<evidence type="ECO:0000313" key="2">
    <source>
        <dbReference type="EMBL" id="CNG43403.1"/>
    </source>
</evidence>
<keyword evidence="1" id="KW-0732">Signal</keyword>
<feature type="chain" id="PRO_5006693518" description="Lipoprotein" evidence="1">
    <location>
        <begin position="21"/>
        <end position="213"/>
    </location>
</feature>
<protein>
    <recommendedName>
        <fullName evidence="4">Lipoprotein</fullName>
    </recommendedName>
</protein>
<reference evidence="2 3" key="1">
    <citation type="submission" date="2015-03" db="EMBL/GenBank/DDBJ databases">
        <authorList>
            <person name="Murphy D."/>
        </authorList>
    </citation>
    <scope>NUCLEOTIDE SEQUENCE [LARGE SCALE GENOMIC DNA]</scope>
    <source>
        <strain evidence="2 3">BR165/97</strain>
    </source>
</reference>
<dbReference type="RefSeq" id="WP_050074308.1">
    <property type="nucleotide sequence ID" value="NZ_CPZJ01000018.1"/>
</dbReference>
<evidence type="ECO:0000313" key="3">
    <source>
        <dbReference type="Proteomes" id="UP000038750"/>
    </source>
</evidence>
<evidence type="ECO:0000256" key="1">
    <source>
        <dbReference type="SAM" id="SignalP"/>
    </source>
</evidence>
<organism evidence="2 3">
    <name type="scientific">Yersinia intermedia</name>
    <dbReference type="NCBI Taxonomy" id="631"/>
    <lineage>
        <taxon>Bacteria</taxon>
        <taxon>Pseudomonadati</taxon>
        <taxon>Pseudomonadota</taxon>
        <taxon>Gammaproteobacteria</taxon>
        <taxon>Enterobacterales</taxon>
        <taxon>Yersiniaceae</taxon>
        <taxon>Yersinia</taxon>
    </lineage>
</organism>
<feature type="signal peptide" evidence="1">
    <location>
        <begin position="1"/>
        <end position="20"/>
    </location>
</feature>
<evidence type="ECO:0008006" key="4">
    <source>
        <dbReference type="Google" id="ProtNLM"/>
    </source>
</evidence>
<dbReference type="AlphaFoldDB" id="A0A0T9MSX1"/>
<name>A0A0T9MSX1_YERIN</name>
<sequence length="213" mass="22630">MKLIIIACAAIPLLLTGCIAQNYERSAALSSFKDVSYSPWGEGETITAYKRFMPVTAKNKDSIARCVAKNVANSDIALTGSSSTYVGASTGKIYNFNKESKTGGGDVIQHISENGSVIAKGNTDFSFSSDGGLVSVNIEKSVRFTLDVSQSDNNGTTFEFTNLATAQKSTGYMANGGYDSQGIVAMKQLYPEKALRSLDTIVDGIALCIAQEK</sequence>
<dbReference type="Proteomes" id="UP000038750">
    <property type="component" value="Unassembled WGS sequence"/>
</dbReference>
<dbReference type="PROSITE" id="PS51257">
    <property type="entry name" value="PROKAR_LIPOPROTEIN"/>
    <property type="match status" value="1"/>
</dbReference>
<proteinExistence type="predicted"/>
<accession>A0A0T9MSX1</accession>
<gene>
    <name evidence="2" type="ORF">ERS008530_03752</name>
</gene>
<dbReference type="EMBL" id="CPZJ01000018">
    <property type="protein sequence ID" value="CNG43403.1"/>
    <property type="molecule type" value="Genomic_DNA"/>
</dbReference>